<comment type="caution">
    <text evidence="1">The sequence shown here is derived from an EMBL/GenBank/DDBJ whole genome shotgun (WGS) entry which is preliminary data.</text>
</comment>
<dbReference type="Proteomes" id="UP000831701">
    <property type="component" value="Chromosome 20"/>
</dbReference>
<dbReference type="EMBL" id="CM041550">
    <property type="protein sequence ID" value="KAI3356117.1"/>
    <property type="molecule type" value="Genomic_DNA"/>
</dbReference>
<evidence type="ECO:0000313" key="1">
    <source>
        <dbReference type="EMBL" id="KAI3356117.1"/>
    </source>
</evidence>
<proteinExistence type="predicted"/>
<sequence>MFAVFLSVDTSICFAAVGGRMLPCGPGNRGYALDTADSMADSESDLETDGLESALDALCKRHCGGETSLRSKGYCSEFCELVEEYTGQWQVPLPQLKVLRTALCSFTKATAAFSDDCQHVHYVLSSLALSFFELMLFFGKEEFVEEPLKDILDSFQECHSQLLRHRNIYLQHLKQIIKAGGPWENPVLQGILKEADLPPKEVEDYLSSELPVFFELRVRYLQACERMQEAKALAKSCLENREAGKHLYFHQAYLTCLYKASLHEHLHKEMAEIDGRDAVEIICNTESVEKDELLLSLCKAFLTQQLHNGDMYYIWDLVFIWSRLHLRAHPSRQGFLAECLQLASSATNVRAIFPFIKLVTTELGGEGVQVCVELCARALQLSDLQADSVTRSLVCKTIAFLLPGDLEICRACALLVFCQERSLEAYRTVCLLYMHPDQEPHPHNSPVRTSVRFHILQMLKERLCFDPEFWNLLTLRMHCLELINDKVMKAAVLSEMKEEEEKEYSEEMLINDCVNGACMQDFSSSCQCTEAAFGNQDLPRKQTMDRNTLKCAAPTNSALLKTRKWRRSLRRRKQSMSDDEADLGDDPEIKYNLKSTSSGNKPIYSLRRNHTKMENSIPVKAPLNRKREYLSRCVKSQILKRKGKKKRWLQGLPRLEQVQTVKEKKGKVRGRKRGWKPLSKLEPSYPDNEIFLTEEESGFVEMTDTEDKEQDMPHLENELDRKIEHDENSFEQMDNLERENSLENCTDLVCDSSLGEQTQEESQTQFGSKQGESPQAALPAVEADPELDGPPLELLDCPINLLHSYSLKSKKPDSEKLQSPESSASDELNGDTEEDARTCSGKRSIKHRGQLLVTAKRTWKDRVLRTQQYAHLMYHCSLCAKDYKGLNVMRHALSHLKSRKLRCILCGKRFKQLSFAKKHILDHIDEMCKQKPLVKEPCTENTPAANGIVNKVENDSRPQDENQTSISDEETPGQKPGGKTKVSSLKREDRIIRNLRTLIKKTAVLHKKCKNPNTDVSKQVDFKDEQVIIKDGLVIVSDSPVLEEDGDGDGKEKPGENGFGVTITYHLCPSESCDRVFLRISSTLTKHAIKCHINEEKVLEKTFVWAKHKCTLCLRQIQFLQHYKDHMKLHDTPQQHFCYHLECNQRFSTQQELKDHVNTHQPFRPQCPFTDCEKLFSSLQGLYDHEWRHYIPVPQREELELGHGRQQKQNAEAPWKQRVKVEEIWLQNKKGQREGPAVDHAEASNLEDLGEMIKTAEGPCERSVADSSQDLFKSENCATTENSKAAINGYETEAGNQVSEEKTSHTAAAAATPTKSCRKRTPVEWDPLNVRDLEDLSTLAEGVQQKLGEPHITEHKTFKPEDPSYATFVKAPFIRPPPSTYLDESLLSMRKRRSTDEAGPRKNIYWSNKKKKEPVPEDQQADNVAPEHKIRHRCDKCLTSFSSLDELQKHQALNTCSALFGFDSDDESEYARWELLVLQSYGRKVTLIFPADRTPCRLVFFGESPMCSTTHFSSYERDK</sequence>
<reference evidence="1" key="1">
    <citation type="submission" date="2022-04" db="EMBL/GenBank/DDBJ databases">
        <title>Jade perch genome.</title>
        <authorList>
            <person name="Chao B."/>
        </authorList>
    </citation>
    <scope>NUCLEOTIDE SEQUENCE</scope>
    <source>
        <strain evidence="1">CB-2022</strain>
    </source>
</reference>
<name>A0ACB8VKI1_9TELE</name>
<keyword evidence="2" id="KW-1185">Reference proteome</keyword>
<feature type="non-terminal residue" evidence="1">
    <location>
        <position position="1519"/>
    </location>
</feature>
<protein>
    <submittedName>
        <fullName evidence="1">Uncharacterized protein</fullName>
    </submittedName>
</protein>
<accession>A0ACB8VKI1</accession>
<organism evidence="1 2">
    <name type="scientific">Scortum barcoo</name>
    <name type="common">barcoo grunter</name>
    <dbReference type="NCBI Taxonomy" id="214431"/>
    <lineage>
        <taxon>Eukaryota</taxon>
        <taxon>Metazoa</taxon>
        <taxon>Chordata</taxon>
        <taxon>Craniata</taxon>
        <taxon>Vertebrata</taxon>
        <taxon>Euteleostomi</taxon>
        <taxon>Actinopterygii</taxon>
        <taxon>Neopterygii</taxon>
        <taxon>Teleostei</taxon>
        <taxon>Neoteleostei</taxon>
        <taxon>Acanthomorphata</taxon>
        <taxon>Eupercaria</taxon>
        <taxon>Centrarchiformes</taxon>
        <taxon>Terapontoidei</taxon>
        <taxon>Terapontidae</taxon>
        <taxon>Scortum</taxon>
    </lineage>
</organism>
<evidence type="ECO:0000313" key="2">
    <source>
        <dbReference type="Proteomes" id="UP000831701"/>
    </source>
</evidence>
<gene>
    <name evidence="1" type="ORF">L3Q82_017381</name>
</gene>